<name>A0AAV2MTC9_KNICA</name>
<evidence type="ECO:0000256" key="1">
    <source>
        <dbReference type="SAM" id="MobiDB-lite"/>
    </source>
</evidence>
<evidence type="ECO:0008006" key="4">
    <source>
        <dbReference type="Google" id="ProtNLM"/>
    </source>
</evidence>
<keyword evidence="3" id="KW-1185">Reference proteome</keyword>
<protein>
    <recommendedName>
        <fullName evidence="4">Secreted protein</fullName>
    </recommendedName>
</protein>
<accession>A0AAV2MTC9</accession>
<dbReference type="Proteomes" id="UP001497482">
    <property type="component" value="Chromosome 9"/>
</dbReference>
<evidence type="ECO:0000313" key="2">
    <source>
        <dbReference type="EMBL" id="CAL1616550.1"/>
    </source>
</evidence>
<sequence length="126" mass="13226">MFNLSVTSPVLRLTRCALIGCALPRLIGGMSRAGGGCGEVSPDAFSVRCPGAEAAPITTDTYERPRVRTASRDRGDGACCSEPEPRVKPAYRRSAPGDMQTGAEAPLPRGARSLRGTVALRVAEKP</sequence>
<gene>
    <name evidence="2" type="ORF">KC01_LOCUS42285</name>
</gene>
<feature type="compositionally biased region" description="Basic and acidic residues" evidence="1">
    <location>
        <begin position="67"/>
        <end position="76"/>
    </location>
</feature>
<proteinExistence type="predicted"/>
<organism evidence="2 3">
    <name type="scientific">Knipowitschia caucasica</name>
    <name type="common">Caucasian dwarf goby</name>
    <name type="synonym">Pomatoschistus caucasicus</name>
    <dbReference type="NCBI Taxonomy" id="637954"/>
    <lineage>
        <taxon>Eukaryota</taxon>
        <taxon>Metazoa</taxon>
        <taxon>Chordata</taxon>
        <taxon>Craniata</taxon>
        <taxon>Vertebrata</taxon>
        <taxon>Euteleostomi</taxon>
        <taxon>Actinopterygii</taxon>
        <taxon>Neopterygii</taxon>
        <taxon>Teleostei</taxon>
        <taxon>Neoteleostei</taxon>
        <taxon>Acanthomorphata</taxon>
        <taxon>Gobiaria</taxon>
        <taxon>Gobiiformes</taxon>
        <taxon>Gobioidei</taxon>
        <taxon>Gobiidae</taxon>
        <taxon>Gobiinae</taxon>
        <taxon>Knipowitschia</taxon>
    </lineage>
</organism>
<reference evidence="2 3" key="1">
    <citation type="submission" date="2024-04" db="EMBL/GenBank/DDBJ databases">
        <authorList>
            <person name="Waldvogel A.-M."/>
            <person name="Schoenle A."/>
        </authorList>
    </citation>
    <scope>NUCLEOTIDE SEQUENCE [LARGE SCALE GENOMIC DNA]</scope>
</reference>
<feature type="region of interest" description="Disordered" evidence="1">
    <location>
        <begin position="67"/>
        <end position="126"/>
    </location>
</feature>
<dbReference type="AlphaFoldDB" id="A0AAV2MTC9"/>
<dbReference type="EMBL" id="OZ035831">
    <property type="protein sequence ID" value="CAL1616550.1"/>
    <property type="molecule type" value="Genomic_DNA"/>
</dbReference>
<evidence type="ECO:0000313" key="3">
    <source>
        <dbReference type="Proteomes" id="UP001497482"/>
    </source>
</evidence>